<proteinExistence type="predicted"/>
<dbReference type="Proteomes" id="UP000467148">
    <property type="component" value="Chromosome"/>
</dbReference>
<dbReference type="RefSeq" id="WP_179968474.1">
    <property type="nucleotide sequence ID" value="NZ_AP022596.1"/>
</dbReference>
<evidence type="ECO:0000313" key="1">
    <source>
        <dbReference type="EMBL" id="BBY62094.1"/>
    </source>
</evidence>
<accession>A0A7I7SYI3</accession>
<sequence length="222" mass="23986">MTAKDLHPATHLRAAAWVPDDDPQRPWEEAISLAAQWLWKQSEAEGVPPLVVSNARNAAGWGYTDLDEIIRAGGHATPKSRTRPDRGPVLAFAPIEGSLQLAMDLARGYSLAVVEGSLLPLAEWAARAGATNLVTDQATASQIPDDVREDLDSVVFYGGRNGWTGPDEKVQAKRFLSPHVRTGRLTPNQAAAYALASQSVSDRGAKRLRDLLGRGRYSSRGV</sequence>
<keyword evidence="2" id="KW-1185">Reference proteome</keyword>
<gene>
    <name evidence="1" type="ORF">MHEL_03370</name>
</gene>
<dbReference type="KEGG" id="mhev:MHEL_03370"/>
<reference evidence="1 2" key="1">
    <citation type="journal article" date="2019" name="Emerg. Microbes Infect.">
        <title>Comprehensive subspecies identification of 175 nontuberculous mycobacteria species based on 7547 genomic profiles.</title>
        <authorList>
            <person name="Matsumoto Y."/>
            <person name="Kinjo T."/>
            <person name="Motooka D."/>
            <person name="Nabeya D."/>
            <person name="Jung N."/>
            <person name="Uechi K."/>
            <person name="Horii T."/>
            <person name="Iida T."/>
            <person name="Fujita J."/>
            <person name="Nakamura S."/>
        </authorList>
    </citation>
    <scope>NUCLEOTIDE SEQUENCE [LARGE SCALE GENOMIC DNA]</scope>
    <source>
        <strain evidence="1 2">JCM 30396</strain>
    </source>
</reference>
<evidence type="ECO:0000313" key="2">
    <source>
        <dbReference type="Proteomes" id="UP000467148"/>
    </source>
</evidence>
<name>A0A7I7SYI3_9MYCO</name>
<dbReference type="EMBL" id="AP022596">
    <property type="protein sequence ID" value="BBY62094.1"/>
    <property type="molecule type" value="Genomic_DNA"/>
</dbReference>
<protein>
    <submittedName>
        <fullName evidence="1">Uncharacterized protein</fullName>
    </submittedName>
</protein>
<organism evidence="1 2">
    <name type="scientific">Mycolicibacterium helvum</name>
    <dbReference type="NCBI Taxonomy" id="1534349"/>
    <lineage>
        <taxon>Bacteria</taxon>
        <taxon>Bacillati</taxon>
        <taxon>Actinomycetota</taxon>
        <taxon>Actinomycetes</taxon>
        <taxon>Mycobacteriales</taxon>
        <taxon>Mycobacteriaceae</taxon>
        <taxon>Mycolicibacterium</taxon>
    </lineage>
</organism>
<dbReference type="AlphaFoldDB" id="A0A7I7SYI3"/>